<dbReference type="RefSeq" id="WP_085882149.1">
    <property type="nucleotide sequence ID" value="NZ_FWFR01000001.1"/>
</dbReference>
<dbReference type="InParanoid" id="A0A1Y5S036"/>
<evidence type="ECO:0000256" key="2">
    <source>
        <dbReference type="ARBA" id="ARBA00022741"/>
    </source>
</evidence>
<dbReference type="GO" id="GO:0046872">
    <property type="term" value="F:metal ion binding"/>
    <property type="evidence" value="ECO:0007669"/>
    <property type="project" value="UniProtKB-KW"/>
</dbReference>
<keyword evidence="3 4" id="KW-0067">ATP-binding</keyword>
<gene>
    <name evidence="5" type="ORF">OCH7691_00862</name>
</gene>
<dbReference type="EMBL" id="FWFR01000001">
    <property type="protein sequence ID" value="SLN26899.1"/>
    <property type="molecule type" value="Genomic_DNA"/>
</dbReference>
<dbReference type="GO" id="GO:0030272">
    <property type="term" value="F:5-formyltetrahydrofolate cyclo-ligase activity"/>
    <property type="evidence" value="ECO:0007669"/>
    <property type="project" value="UniProtKB-EC"/>
</dbReference>
<keyword evidence="6" id="KW-1185">Reference proteome</keyword>
<dbReference type="InterPro" id="IPR002698">
    <property type="entry name" value="FTHF_cligase"/>
</dbReference>
<dbReference type="Gene3D" id="3.40.50.10420">
    <property type="entry name" value="NagB/RpiA/CoA transferase-like"/>
    <property type="match status" value="1"/>
</dbReference>
<evidence type="ECO:0000256" key="3">
    <source>
        <dbReference type="ARBA" id="ARBA00022840"/>
    </source>
</evidence>
<comment type="catalytic activity">
    <reaction evidence="4">
        <text>(6S)-5-formyl-5,6,7,8-tetrahydrofolate + ATP = (6R)-5,10-methenyltetrahydrofolate + ADP + phosphate</text>
        <dbReference type="Rhea" id="RHEA:10488"/>
        <dbReference type="ChEBI" id="CHEBI:30616"/>
        <dbReference type="ChEBI" id="CHEBI:43474"/>
        <dbReference type="ChEBI" id="CHEBI:57455"/>
        <dbReference type="ChEBI" id="CHEBI:57457"/>
        <dbReference type="ChEBI" id="CHEBI:456216"/>
        <dbReference type="EC" id="6.3.3.2"/>
    </reaction>
</comment>
<dbReference type="SUPFAM" id="SSF100950">
    <property type="entry name" value="NagB/RpiA/CoA transferase-like"/>
    <property type="match status" value="1"/>
</dbReference>
<dbReference type="GO" id="GO:0005524">
    <property type="term" value="F:ATP binding"/>
    <property type="evidence" value="ECO:0007669"/>
    <property type="project" value="UniProtKB-KW"/>
</dbReference>
<evidence type="ECO:0000256" key="1">
    <source>
        <dbReference type="ARBA" id="ARBA00010638"/>
    </source>
</evidence>
<dbReference type="Proteomes" id="UP000193200">
    <property type="component" value="Unassembled WGS sequence"/>
</dbReference>
<evidence type="ECO:0000313" key="6">
    <source>
        <dbReference type="Proteomes" id="UP000193200"/>
    </source>
</evidence>
<dbReference type="NCBIfam" id="TIGR02727">
    <property type="entry name" value="MTHFS_bact"/>
    <property type="match status" value="1"/>
</dbReference>
<name>A0A1Y5S036_9PROT</name>
<protein>
    <recommendedName>
        <fullName evidence="4">5-formyltetrahydrofolate cyclo-ligase</fullName>
        <ecNumber evidence="4">6.3.3.2</ecNumber>
    </recommendedName>
</protein>
<keyword evidence="2 4" id="KW-0547">Nucleotide-binding</keyword>
<organism evidence="5 6">
    <name type="scientific">Oceanibacterium hippocampi</name>
    <dbReference type="NCBI Taxonomy" id="745714"/>
    <lineage>
        <taxon>Bacteria</taxon>
        <taxon>Pseudomonadati</taxon>
        <taxon>Pseudomonadota</taxon>
        <taxon>Alphaproteobacteria</taxon>
        <taxon>Sneathiellales</taxon>
        <taxon>Sneathiellaceae</taxon>
        <taxon>Oceanibacterium</taxon>
    </lineage>
</organism>
<sequence length="234" mass="25910">MSVGDDDEGAGQFASPPCFMHETDPEWSALSAAAGSGQSADLKRWRKAERERLIAERMALTGDLRRRAGDRLMNNLDNAVGEVEGLTVSTYWPFRGEPNLHPFMKDLEDRGARCALPVVVAKGEPLIFRHWKTGDALDRGVWNIPIPKETAEVVIPDIVIAPVVGYDRACYRLGYGGGFYDRTLAAMRKRPRVIGVGFRLSAIPTIYPQWYDIPMDAVVTEVEIVSPVVPDEAP</sequence>
<keyword evidence="5" id="KW-0436">Ligase</keyword>
<dbReference type="PANTHER" id="PTHR23407">
    <property type="entry name" value="ATPASE INHIBITOR/5-FORMYLTETRAHYDROFOLATE CYCLO-LIGASE"/>
    <property type="match status" value="1"/>
</dbReference>
<evidence type="ECO:0000313" key="5">
    <source>
        <dbReference type="EMBL" id="SLN26899.1"/>
    </source>
</evidence>
<dbReference type="PANTHER" id="PTHR23407:SF1">
    <property type="entry name" value="5-FORMYLTETRAHYDROFOLATE CYCLO-LIGASE"/>
    <property type="match status" value="1"/>
</dbReference>
<dbReference type="OrthoDB" id="9801938at2"/>
<evidence type="ECO:0000256" key="4">
    <source>
        <dbReference type="RuleBase" id="RU361279"/>
    </source>
</evidence>
<accession>A0A1Y5S036</accession>
<dbReference type="InterPro" id="IPR037171">
    <property type="entry name" value="NagB/RpiA_transferase-like"/>
</dbReference>
<reference evidence="5 6" key="1">
    <citation type="submission" date="2017-03" db="EMBL/GenBank/DDBJ databases">
        <authorList>
            <person name="Afonso C.L."/>
            <person name="Miller P.J."/>
            <person name="Scott M.A."/>
            <person name="Spackman E."/>
            <person name="Goraichik I."/>
            <person name="Dimitrov K.M."/>
            <person name="Suarez D.L."/>
            <person name="Swayne D.E."/>
        </authorList>
    </citation>
    <scope>NUCLEOTIDE SEQUENCE [LARGE SCALE GENOMIC DNA]</scope>
    <source>
        <strain evidence="5 6">CECT 7691</strain>
    </source>
</reference>
<dbReference type="FunCoup" id="A0A1Y5S036">
    <property type="interactions" value="383"/>
</dbReference>
<dbReference type="Pfam" id="PF01812">
    <property type="entry name" value="5-FTHF_cyc-lig"/>
    <property type="match status" value="1"/>
</dbReference>
<keyword evidence="4" id="KW-0479">Metal-binding</keyword>
<proteinExistence type="inferred from homology"/>
<dbReference type="AlphaFoldDB" id="A0A1Y5S036"/>
<dbReference type="GO" id="GO:0009396">
    <property type="term" value="P:folic acid-containing compound biosynthetic process"/>
    <property type="evidence" value="ECO:0007669"/>
    <property type="project" value="TreeGrafter"/>
</dbReference>
<dbReference type="InterPro" id="IPR024185">
    <property type="entry name" value="FTHF_cligase-like_sf"/>
</dbReference>
<dbReference type="EC" id="6.3.3.2" evidence="4"/>
<keyword evidence="4" id="KW-0460">Magnesium</keyword>
<comment type="similarity">
    <text evidence="1 4">Belongs to the 5-formyltetrahydrofolate cyclo-ligase family.</text>
</comment>
<comment type="cofactor">
    <cofactor evidence="4">
        <name>Mg(2+)</name>
        <dbReference type="ChEBI" id="CHEBI:18420"/>
    </cofactor>
</comment>
<dbReference type="GO" id="GO:0035999">
    <property type="term" value="P:tetrahydrofolate interconversion"/>
    <property type="evidence" value="ECO:0007669"/>
    <property type="project" value="TreeGrafter"/>
</dbReference>